<sequence>LNSDYMEEFMAAIRRAITEVSKECRAFGLWPSNPCVHLLHQDVTCPCDAEQGCGNGLIKNRSDNYAEGVSHWIGKYKEPEKKR</sequence>
<evidence type="ECO:0000313" key="1">
    <source>
        <dbReference type="EMBL" id="GMR55595.1"/>
    </source>
</evidence>
<protein>
    <submittedName>
        <fullName evidence="1">Uncharacterized protein</fullName>
    </submittedName>
</protein>
<gene>
    <name evidence="1" type="ORF">PMAYCL1PPCAC_25790</name>
</gene>
<keyword evidence="2" id="KW-1185">Reference proteome</keyword>
<feature type="non-terminal residue" evidence="1">
    <location>
        <position position="83"/>
    </location>
</feature>
<dbReference type="AlphaFoldDB" id="A0AAN5D3W0"/>
<comment type="caution">
    <text evidence="1">The sequence shown here is derived from an EMBL/GenBank/DDBJ whole genome shotgun (WGS) entry which is preliminary data.</text>
</comment>
<evidence type="ECO:0000313" key="2">
    <source>
        <dbReference type="Proteomes" id="UP001328107"/>
    </source>
</evidence>
<dbReference type="EMBL" id="BTRK01000005">
    <property type="protein sequence ID" value="GMR55595.1"/>
    <property type="molecule type" value="Genomic_DNA"/>
</dbReference>
<organism evidence="1 2">
    <name type="scientific">Pristionchus mayeri</name>
    <dbReference type="NCBI Taxonomy" id="1317129"/>
    <lineage>
        <taxon>Eukaryota</taxon>
        <taxon>Metazoa</taxon>
        <taxon>Ecdysozoa</taxon>
        <taxon>Nematoda</taxon>
        <taxon>Chromadorea</taxon>
        <taxon>Rhabditida</taxon>
        <taxon>Rhabditina</taxon>
        <taxon>Diplogasteromorpha</taxon>
        <taxon>Diplogasteroidea</taxon>
        <taxon>Neodiplogasteridae</taxon>
        <taxon>Pristionchus</taxon>
    </lineage>
</organism>
<accession>A0AAN5D3W0</accession>
<reference evidence="2" key="1">
    <citation type="submission" date="2022-10" db="EMBL/GenBank/DDBJ databases">
        <title>Genome assembly of Pristionchus species.</title>
        <authorList>
            <person name="Yoshida K."/>
            <person name="Sommer R.J."/>
        </authorList>
    </citation>
    <scope>NUCLEOTIDE SEQUENCE [LARGE SCALE GENOMIC DNA]</scope>
    <source>
        <strain evidence="2">RS5460</strain>
    </source>
</reference>
<name>A0AAN5D3W0_9BILA</name>
<feature type="non-terminal residue" evidence="1">
    <location>
        <position position="1"/>
    </location>
</feature>
<dbReference type="Proteomes" id="UP001328107">
    <property type="component" value="Unassembled WGS sequence"/>
</dbReference>
<proteinExistence type="predicted"/>